<accession>A0ABX6PJC4</accession>
<keyword evidence="3" id="KW-1185">Reference proteome</keyword>
<evidence type="ECO:0000256" key="1">
    <source>
        <dbReference type="SAM" id="MobiDB-lite"/>
    </source>
</evidence>
<gene>
    <name evidence="2" type="ORF">FFM53_020425</name>
</gene>
<organism evidence="2 3">
    <name type="scientific">Rhizobium indicum</name>
    <dbReference type="NCBI Taxonomy" id="2583231"/>
    <lineage>
        <taxon>Bacteria</taxon>
        <taxon>Pseudomonadati</taxon>
        <taxon>Pseudomonadota</taxon>
        <taxon>Alphaproteobacteria</taxon>
        <taxon>Hyphomicrobiales</taxon>
        <taxon>Rhizobiaceae</taxon>
        <taxon>Rhizobium/Agrobacterium group</taxon>
        <taxon>Rhizobium</taxon>
    </lineage>
</organism>
<proteinExistence type="predicted"/>
<evidence type="ECO:0000313" key="2">
    <source>
        <dbReference type="EMBL" id="QKK18676.1"/>
    </source>
</evidence>
<dbReference type="Proteomes" id="UP000305673">
    <property type="component" value="Chromosome"/>
</dbReference>
<name>A0ABX6PJC4_9HYPH</name>
<protein>
    <submittedName>
        <fullName evidence="2">Uncharacterized protein</fullName>
    </submittedName>
</protein>
<dbReference type="EMBL" id="CP054021">
    <property type="protein sequence ID" value="QKK18676.1"/>
    <property type="molecule type" value="Genomic_DNA"/>
</dbReference>
<dbReference type="RefSeq" id="WP_138387027.1">
    <property type="nucleotide sequence ID" value="NZ_CP054021.1"/>
</dbReference>
<reference evidence="2 3" key="1">
    <citation type="submission" date="2020-05" db="EMBL/GenBank/DDBJ databases">
        <title>Genome sequences of pea root nodulating Rhizobium spp.</title>
        <authorList>
            <person name="Rahi P."/>
        </authorList>
    </citation>
    <scope>NUCLEOTIDE SEQUENCE [LARGE SCALE GENOMIC DNA]</scope>
    <source>
        <strain evidence="3">JKLM 12A2</strain>
    </source>
</reference>
<evidence type="ECO:0000313" key="3">
    <source>
        <dbReference type="Proteomes" id="UP000305673"/>
    </source>
</evidence>
<feature type="region of interest" description="Disordered" evidence="1">
    <location>
        <begin position="86"/>
        <end position="117"/>
    </location>
</feature>
<sequence>MSSELTSCSLNTDDLRLLQKVLIDCGYKCEIAGGQSAGPNLAATLLIRLFQNGMTDPIDLADELVRRFGRTEMAAPVEGQLHKDAIRGLFSPSRGGRGSKYHHETPTRSFHRQKSGS</sequence>